<dbReference type="EMBL" id="JAAQHG020000007">
    <property type="protein sequence ID" value="KAL1588403.1"/>
    <property type="molecule type" value="Genomic_DNA"/>
</dbReference>
<dbReference type="RefSeq" id="XP_069231508.1">
    <property type="nucleotide sequence ID" value="XM_069371517.1"/>
</dbReference>
<evidence type="ECO:0000313" key="3">
    <source>
        <dbReference type="EMBL" id="KAL1588403.1"/>
    </source>
</evidence>
<sequence length="170" mass="19192">MGAVSPYTIIRSISLFHLTAAWFFLANPRKIVDQNAVFMLGESMRLPHITTMDKSSEASAFIAVLLAFFGLSDLTAASLDDLPALEYWLANVPVRLAVLFAITAYSYLFKEDGMLGETQGAGRFLCNSFVFSWGFMELMIWFWIFVSLKEERRVVAQKIIDARKAEEDTL</sequence>
<reference evidence="3 4" key="1">
    <citation type="journal article" date="2020" name="Microbiol. Resour. Announc.">
        <title>Draft Genome Sequence of a Cladosporium Species Isolated from the Mesophotic Ascidian Didemnum maculosum.</title>
        <authorList>
            <person name="Gioti A."/>
            <person name="Siaperas R."/>
            <person name="Nikolaivits E."/>
            <person name="Le Goff G."/>
            <person name="Ouazzani J."/>
            <person name="Kotoulas G."/>
            <person name="Topakas E."/>
        </authorList>
    </citation>
    <scope>NUCLEOTIDE SEQUENCE [LARGE SCALE GENOMIC DNA]</scope>
    <source>
        <strain evidence="3 4">TM138-S3</strain>
    </source>
</reference>
<dbReference type="PANTHER" id="PTHR28029">
    <property type="entry name" value="PROTEIN ILM1"/>
    <property type="match status" value="1"/>
</dbReference>
<keyword evidence="1" id="KW-0812">Transmembrane</keyword>
<gene>
    <name evidence="3" type="ORF">WHR41_02911</name>
</gene>
<dbReference type="PANTHER" id="PTHR28029:SF1">
    <property type="entry name" value="PROTEIN ILM1"/>
    <property type="match status" value="1"/>
</dbReference>
<feature type="chain" id="PRO_5044344141" description="Increased loss of mitochondrial DNA protein 1" evidence="2">
    <location>
        <begin position="22"/>
        <end position="170"/>
    </location>
</feature>
<organism evidence="3 4">
    <name type="scientific">Cladosporium halotolerans</name>
    <dbReference type="NCBI Taxonomy" id="1052096"/>
    <lineage>
        <taxon>Eukaryota</taxon>
        <taxon>Fungi</taxon>
        <taxon>Dikarya</taxon>
        <taxon>Ascomycota</taxon>
        <taxon>Pezizomycotina</taxon>
        <taxon>Dothideomycetes</taxon>
        <taxon>Dothideomycetidae</taxon>
        <taxon>Cladosporiales</taxon>
        <taxon>Cladosporiaceae</taxon>
        <taxon>Cladosporium</taxon>
    </lineage>
</organism>
<evidence type="ECO:0000256" key="1">
    <source>
        <dbReference type="SAM" id="Phobius"/>
    </source>
</evidence>
<evidence type="ECO:0000256" key="2">
    <source>
        <dbReference type="SAM" id="SignalP"/>
    </source>
</evidence>
<dbReference type="InterPro" id="IPR018815">
    <property type="entry name" value="Incr_loss_mito_DNA_1"/>
</dbReference>
<keyword evidence="2" id="KW-0732">Signal</keyword>
<name>A0AB34KUD6_9PEZI</name>
<dbReference type="Pfam" id="PF10311">
    <property type="entry name" value="Ilm1"/>
    <property type="match status" value="1"/>
</dbReference>
<evidence type="ECO:0008006" key="5">
    <source>
        <dbReference type="Google" id="ProtNLM"/>
    </source>
</evidence>
<evidence type="ECO:0000313" key="4">
    <source>
        <dbReference type="Proteomes" id="UP000803884"/>
    </source>
</evidence>
<feature type="transmembrane region" description="Helical" evidence="1">
    <location>
        <begin position="88"/>
        <end position="109"/>
    </location>
</feature>
<proteinExistence type="predicted"/>
<feature type="transmembrane region" description="Helical" evidence="1">
    <location>
        <begin position="58"/>
        <end position="76"/>
    </location>
</feature>
<feature type="signal peptide" evidence="2">
    <location>
        <begin position="1"/>
        <end position="21"/>
    </location>
</feature>
<comment type="caution">
    <text evidence="3">The sequence shown here is derived from an EMBL/GenBank/DDBJ whole genome shotgun (WGS) entry which is preliminary data.</text>
</comment>
<dbReference type="GeneID" id="96004355"/>
<feature type="transmembrane region" description="Helical" evidence="1">
    <location>
        <begin position="129"/>
        <end position="148"/>
    </location>
</feature>
<keyword evidence="1" id="KW-0472">Membrane</keyword>
<dbReference type="Proteomes" id="UP000803884">
    <property type="component" value="Unassembled WGS sequence"/>
</dbReference>
<keyword evidence="1" id="KW-1133">Transmembrane helix</keyword>
<dbReference type="AlphaFoldDB" id="A0AB34KUD6"/>
<keyword evidence="4" id="KW-1185">Reference proteome</keyword>
<protein>
    <recommendedName>
        <fullName evidence="5">Increased loss of mitochondrial DNA protein 1</fullName>
    </recommendedName>
</protein>
<accession>A0AB34KUD6</accession>